<feature type="compositionally biased region" description="Polar residues" evidence="5">
    <location>
        <begin position="121"/>
        <end position="136"/>
    </location>
</feature>
<dbReference type="GO" id="GO:0000981">
    <property type="term" value="F:DNA-binding transcription factor activity, RNA polymerase II-specific"/>
    <property type="evidence" value="ECO:0007669"/>
    <property type="project" value="InterPro"/>
</dbReference>
<dbReference type="CDD" id="cd00067">
    <property type="entry name" value="GAL4"/>
    <property type="match status" value="1"/>
</dbReference>
<dbReference type="OrthoDB" id="3266505at2759"/>
<dbReference type="Pfam" id="PF00172">
    <property type="entry name" value="Zn_clus"/>
    <property type="match status" value="1"/>
</dbReference>
<dbReference type="PROSITE" id="PS50048">
    <property type="entry name" value="ZN2_CY6_FUNGAL_2"/>
    <property type="match status" value="1"/>
</dbReference>
<dbReference type="InterPro" id="IPR001138">
    <property type="entry name" value="Zn2Cys6_DnaBD"/>
</dbReference>
<evidence type="ECO:0000256" key="2">
    <source>
        <dbReference type="ARBA" id="ARBA00023015"/>
    </source>
</evidence>
<feature type="region of interest" description="Disordered" evidence="5">
    <location>
        <begin position="110"/>
        <end position="139"/>
    </location>
</feature>
<evidence type="ECO:0000259" key="6">
    <source>
        <dbReference type="PROSITE" id="PS50048"/>
    </source>
</evidence>
<keyword evidence="8" id="KW-1185">Reference proteome</keyword>
<dbReference type="Gene3D" id="4.10.240.10">
    <property type="entry name" value="Zn(2)-C6 fungal-type DNA-binding domain"/>
    <property type="match status" value="1"/>
</dbReference>
<feature type="domain" description="Zn(2)-C6 fungal-type" evidence="6">
    <location>
        <begin position="25"/>
        <end position="54"/>
    </location>
</feature>
<evidence type="ECO:0000256" key="3">
    <source>
        <dbReference type="ARBA" id="ARBA00023163"/>
    </source>
</evidence>
<name>A0A6A6ISC2_9PLEO</name>
<dbReference type="GO" id="GO:0003677">
    <property type="term" value="F:DNA binding"/>
    <property type="evidence" value="ECO:0007669"/>
    <property type="project" value="UniProtKB-KW"/>
</dbReference>
<keyword evidence="4" id="KW-0539">Nucleus</keyword>
<evidence type="ECO:0000313" key="8">
    <source>
        <dbReference type="Proteomes" id="UP000800094"/>
    </source>
</evidence>
<evidence type="ECO:0000313" key="7">
    <source>
        <dbReference type="EMBL" id="KAF2252732.1"/>
    </source>
</evidence>
<accession>A0A6A6ISC2</accession>
<dbReference type="InterPro" id="IPR051127">
    <property type="entry name" value="Fungal_SecMet_Regulators"/>
</dbReference>
<sequence>MDAEHPRPTKRRHLAVEERQRAIRACAECRRLKEKCEDGIPCRRCRHLRRPCEVAPVPAPVDRPAPDFAGSLKDLIDRLRYMGFILKHHFPDLALDIDSLRRMCDALASRTPRPDQHENMVESSEQLANVQPTDSSPGIEDEDCTIDSVDDTTVHYSGEFSHWNFSMHIKRNIDELMAKSNVPSLDNVNRVPEFHRVGEADPSSTSIADIVAMLPPRPVAAFLINVFFKHATSIYYFVDRRWLDGTLDLIYNNVTNLRSKDVTAACVMLMVLAVGTQYVHLESPEKQGKRSTNNSTSSNTQGSRELDIGSAFYRQVAKLISEVTHAGSLLSVQVFLLLGLYWLPLDASGLSYVYLNLAIKVAIQNGMHRNVSRSSFDSSTKEIRRRIWWTAYSELFLQEISRLRTCEKSEVRTILNRIKLMKTNFQGRWSPPQRDVPLVSTSSQVEQLKSRAEIHARLECCLLHMFIGRPFILAHRQVRAGIVVPSPSKASRATAPEPHAQWTFLVQDCVAAAKEVISLCHTLQTGRMGLAKSSYTEYSSCRASLLVLIAYSTCYRTNEFASTLQRGLDAIREMASVGDSARSEVSLLETLEAALHRLRVFDPLPEPPTDTGGNSSAEESYAGFLNWYTKLGGPANSRTDSTYNGDDGQAARALQPREPESQMGPIRYVPAVPSIPSDPSLDIYPFDFNLLNPDGSAAFFTPDFNEHGNPERELFENILWVPR</sequence>
<dbReference type="GO" id="GO:0008270">
    <property type="term" value="F:zinc ion binding"/>
    <property type="evidence" value="ECO:0007669"/>
    <property type="project" value="InterPro"/>
</dbReference>
<feature type="region of interest" description="Disordered" evidence="5">
    <location>
        <begin position="283"/>
        <end position="303"/>
    </location>
</feature>
<reference evidence="7" key="1">
    <citation type="journal article" date="2020" name="Stud. Mycol.">
        <title>101 Dothideomycetes genomes: a test case for predicting lifestyles and emergence of pathogens.</title>
        <authorList>
            <person name="Haridas S."/>
            <person name="Albert R."/>
            <person name="Binder M."/>
            <person name="Bloem J."/>
            <person name="Labutti K."/>
            <person name="Salamov A."/>
            <person name="Andreopoulos B."/>
            <person name="Baker S."/>
            <person name="Barry K."/>
            <person name="Bills G."/>
            <person name="Bluhm B."/>
            <person name="Cannon C."/>
            <person name="Castanera R."/>
            <person name="Culley D."/>
            <person name="Daum C."/>
            <person name="Ezra D."/>
            <person name="Gonzalez J."/>
            <person name="Henrissat B."/>
            <person name="Kuo A."/>
            <person name="Liang C."/>
            <person name="Lipzen A."/>
            <person name="Lutzoni F."/>
            <person name="Magnuson J."/>
            <person name="Mondo S."/>
            <person name="Nolan M."/>
            <person name="Ohm R."/>
            <person name="Pangilinan J."/>
            <person name="Park H.-J."/>
            <person name="Ramirez L."/>
            <person name="Alfaro M."/>
            <person name="Sun H."/>
            <person name="Tritt A."/>
            <person name="Yoshinaga Y."/>
            <person name="Zwiers L.-H."/>
            <person name="Turgeon B."/>
            <person name="Goodwin S."/>
            <person name="Spatafora J."/>
            <person name="Crous P."/>
            <person name="Grigoriev I."/>
        </authorList>
    </citation>
    <scope>NUCLEOTIDE SEQUENCE</scope>
    <source>
        <strain evidence="7">CBS 122368</strain>
    </source>
</reference>
<protein>
    <recommendedName>
        <fullName evidence="6">Zn(2)-C6 fungal-type domain-containing protein</fullName>
    </recommendedName>
</protein>
<dbReference type="CDD" id="cd12148">
    <property type="entry name" value="fungal_TF_MHR"/>
    <property type="match status" value="1"/>
</dbReference>
<dbReference type="PROSITE" id="PS00463">
    <property type="entry name" value="ZN2_CY6_FUNGAL_1"/>
    <property type="match status" value="1"/>
</dbReference>
<dbReference type="InterPro" id="IPR007219">
    <property type="entry name" value="XnlR_reg_dom"/>
</dbReference>
<dbReference type="PANTHER" id="PTHR47424">
    <property type="entry name" value="REGULATORY PROTEIN GAL4"/>
    <property type="match status" value="1"/>
</dbReference>
<keyword evidence="2" id="KW-0805">Transcription regulation</keyword>
<keyword evidence="1" id="KW-0479">Metal-binding</keyword>
<dbReference type="SMART" id="SM00066">
    <property type="entry name" value="GAL4"/>
    <property type="match status" value="1"/>
</dbReference>
<evidence type="ECO:0000256" key="5">
    <source>
        <dbReference type="SAM" id="MobiDB-lite"/>
    </source>
</evidence>
<gene>
    <name evidence="7" type="ORF">BU26DRAFT_476405</name>
</gene>
<keyword evidence="3" id="KW-0804">Transcription</keyword>
<dbReference type="EMBL" id="ML987191">
    <property type="protein sequence ID" value="KAF2252732.1"/>
    <property type="molecule type" value="Genomic_DNA"/>
</dbReference>
<evidence type="ECO:0000256" key="4">
    <source>
        <dbReference type="ARBA" id="ARBA00023242"/>
    </source>
</evidence>
<dbReference type="AlphaFoldDB" id="A0A6A6ISC2"/>
<dbReference type="InterPro" id="IPR036864">
    <property type="entry name" value="Zn2-C6_fun-type_DNA-bd_sf"/>
</dbReference>
<dbReference type="GO" id="GO:0006351">
    <property type="term" value="P:DNA-templated transcription"/>
    <property type="evidence" value="ECO:0007669"/>
    <property type="project" value="InterPro"/>
</dbReference>
<dbReference type="RefSeq" id="XP_033687736.1">
    <property type="nucleotide sequence ID" value="XM_033825567.1"/>
</dbReference>
<organism evidence="7 8">
    <name type="scientific">Trematosphaeria pertusa</name>
    <dbReference type="NCBI Taxonomy" id="390896"/>
    <lineage>
        <taxon>Eukaryota</taxon>
        <taxon>Fungi</taxon>
        <taxon>Dikarya</taxon>
        <taxon>Ascomycota</taxon>
        <taxon>Pezizomycotina</taxon>
        <taxon>Dothideomycetes</taxon>
        <taxon>Pleosporomycetidae</taxon>
        <taxon>Pleosporales</taxon>
        <taxon>Massarineae</taxon>
        <taxon>Trematosphaeriaceae</taxon>
        <taxon>Trematosphaeria</taxon>
    </lineage>
</organism>
<feature type="region of interest" description="Disordered" evidence="5">
    <location>
        <begin position="636"/>
        <end position="664"/>
    </location>
</feature>
<dbReference type="Proteomes" id="UP000800094">
    <property type="component" value="Unassembled WGS sequence"/>
</dbReference>
<dbReference type="SUPFAM" id="SSF57701">
    <property type="entry name" value="Zn2/Cys6 DNA-binding domain"/>
    <property type="match status" value="1"/>
</dbReference>
<dbReference type="Pfam" id="PF04082">
    <property type="entry name" value="Fungal_trans"/>
    <property type="match status" value="1"/>
</dbReference>
<proteinExistence type="predicted"/>
<feature type="compositionally biased region" description="Low complexity" evidence="5">
    <location>
        <begin position="291"/>
        <end position="300"/>
    </location>
</feature>
<evidence type="ECO:0000256" key="1">
    <source>
        <dbReference type="ARBA" id="ARBA00022723"/>
    </source>
</evidence>
<dbReference type="PANTHER" id="PTHR47424:SF6">
    <property type="entry name" value="PROLINE UTILIZATION TRANS-ACTIVATOR"/>
    <property type="match status" value="1"/>
</dbReference>
<dbReference type="GeneID" id="54578897"/>